<reference evidence="2 3" key="1">
    <citation type="submission" date="2021-03" db="EMBL/GenBank/DDBJ databases">
        <title>Identification of novel Bacillus strains.</title>
        <authorList>
            <person name="Xiao Z."/>
            <person name="Li Y."/>
            <person name="Shen J."/>
        </authorList>
    </citation>
    <scope>NUCLEOTIDE SEQUENCE [LARGE SCALE GENOMIC DNA]</scope>
    <source>
        <strain evidence="2 3">SY8</strain>
    </source>
</reference>
<accession>A0ABS3NYT6</accession>
<dbReference type="EMBL" id="JAGDQJ010000014">
    <property type="protein sequence ID" value="MBO1626109.1"/>
    <property type="molecule type" value="Genomic_DNA"/>
</dbReference>
<protein>
    <submittedName>
        <fullName evidence="2">Uncharacterized protein</fullName>
    </submittedName>
</protein>
<evidence type="ECO:0000313" key="3">
    <source>
        <dbReference type="Proteomes" id="UP000677611"/>
    </source>
</evidence>
<evidence type="ECO:0000313" key="2">
    <source>
        <dbReference type="EMBL" id="MBO1626109.1"/>
    </source>
</evidence>
<name>A0ABS3NYT6_9BACI</name>
<gene>
    <name evidence="2" type="ORF">J4P90_12850</name>
</gene>
<keyword evidence="1" id="KW-0472">Membrane</keyword>
<keyword evidence="1" id="KW-1133">Transmembrane helix</keyword>
<keyword evidence="1" id="KW-0812">Transmembrane</keyword>
<organism evidence="2 3">
    <name type="scientific">Bacillus arachidis</name>
    <dbReference type="NCBI Taxonomy" id="2819290"/>
    <lineage>
        <taxon>Bacteria</taxon>
        <taxon>Bacillati</taxon>
        <taxon>Bacillota</taxon>
        <taxon>Bacilli</taxon>
        <taxon>Bacillales</taxon>
        <taxon>Bacillaceae</taxon>
        <taxon>Bacillus</taxon>
    </lineage>
</organism>
<sequence>MKKANFKQQEKVYSVAFLVVILKISLFIPHELPVKARLVRANNQWGMKKTSTDLYIAFK</sequence>
<comment type="caution">
    <text evidence="2">The sequence shown here is derived from an EMBL/GenBank/DDBJ whole genome shotgun (WGS) entry which is preliminary data.</text>
</comment>
<keyword evidence="3" id="KW-1185">Reference proteome</keyword>
<dbReference type="RefSeq" id="WP_208017913.1">
    <property type="nucleotide sequence ID" value="NZ_JAGDQJ010000014.1"/>
</dbReference>
<proteinExistence type="predicted"/>
<dbReference type="Proteomes" id="UP000677611">
    <property type="component" value="Unassembled WGS sequence"/>
</dbReference>
<evidence type="ECO:0000256" key="1">
    <source>
        <dbReference type="SAM" id="Phobius"/>
    </source>
</evidence>
<feature type="transmembrane region" description="Helical" evidence="1">
    <location>
        <begin position="12"/>
        <end position="30"/>
    </location>
</feature>